<dbReference type="PANTHER" id="PTHR30026:SF20">
    <property type="entry name" value="OUTER MEMBRANE PROTEIN TOLC"/>
    <property type="match status" value="1"/>
</dbReference>
<dbReference type="GO" id="GO:0015288">
    <property type="term" value="F:porin activity"/>
    <property type="evidence" value="ECO:0007669"/>
    <property type="project" value="TreeGrafter"/>
</dbReference>
<keyword evidence="9" id="KW-1185">Reference proteome</keyword>
<keyword evidence="4" id="KW-1134">Transmembrane beta strand</keyword>
<evidence type="ECO:0000256" key="7">
    <source>
        <dbReference type="ARBA" id="ARBA00023237"/>
    </source>
</evidence>
<evidence type="ECO:0000256" key="1">
    <source>
        <dbReference type="ARBA" id="ARBA00004442"/>
    </source>
</evidence>
<dbReference type="SUPFAM" id="SSF56954">
    <property type="entry name" value="Outer membrane efflux proteins (OEP)"/>
    <property type="match status" value="1"/>
</dbReference>
<keyword evidence="7" id="KW-0998">Cell outer membrane</keyword>
<keyword evidence="6" id="KW-0472">Membrane</keyword>
<name>A0A8X8IG98_9BACT</name>
<protein>
    <submittedName>
        <fullName evidence="8">Outer membrane protein</fullName>
    </submittedName>
</protein>
<comment type="caution">
    <text evidence="8">The sequence shown here is derived from an EMBL/GenBank/DDBJ whole genome shotgun (WGS) entry which is preliminary data.</text>
</comment>
<comment type="similarity">
    <text evidence="2">Belongs to the outer membrane factor (OMF) (TC 1.B.17) family.</text>
</comment>
<evidence type="ECO:0000313" key="9">
    <source>
        <dbReference type="Proteomes" id="UP000198711"/>
    </source>
</evidence>
<gene>
    <name evidence="8" type="ORF">SAMN05444410_107165</name>
</gene>
<evidence type="ECO:0000256" key="4">
    <source>
        <dbReference type="ARBA" id="ARBA00022452"/>
    </source>
</evidence>
<comment type="subcellular location">
    <subcellularLocation>
        <location evidence="1">Cell outer membrane</location>
    </subcellularLocation>
</comment>
<evidence type="ECO:0000256" key="3">
    <source>
        <dbReference type="ARBA" id="ARBA00022448"/>
    </source>
</evidence>
<dbReference type="AlphaFoldDB" id="A0A8X8IG98"/>
<keyword evidence="3" id="KW-0813">Transport</keyword>
<reference evidence="8 9" key="1">
    <citation type="submission" date="2016-10" db="EMBL/GenBank/DDBJ databases">
        <authorList>
            <person name="Varghese N."/>
            <person name="Submissions S."/>
        </authorList>
    </citation>
    <scope>NUCLEOTIDE SEQUENCE [LARGE SCALE GENOMIC DNA]</scope>
    <source>
        <strain evidence="8 9">DSM 25353</strain>
    </source>
</reference>
<evidence type="ECO:0000256" key="2">
    <source>
        <dbReference type="ARBA" id="ARBA00007613"/>
    </source>
</evidence>
<evidence type="ECO:0000313" key="8">
    <source>
        <dbReference type="EMBL" id="SDW96251.1"/>
    </source>
</evidence>
<keyword evidence="5" id="KW-0812">Transmembrane</keyword>
<accession>A0A8X8IG98</accession>
<evidence type="ECO:0000256" key="6">
    <source>
        <dbReference type="ARBA" id="ARBA00023136"/>
    </source>
</evidence>
<dbReference type="GO" id="GO:0015562">
    <property type="term" value="F:efflux transmembrane transporter activity"/>
    <property type="evidence" value="ECO:0007669"/>
    <property type="project" value="InterPro"/>
</dbReference>
<dbReference type="InterPro" id="IPR003423">
    <property type="entry name" value="OMP_efflux"/>
</dbReference>
<sequence length="499" mass="55109">MGVDEKLLFLLDMKKLIILLCGVAFLQANAQNGSDHWNLRQCVDYAMANNISVKQADIQARISALQLKQSKLNLYPGVSGNTSTGVRFGRSIDPTTNGFATTQFLYQNFGVNGGIQLYNNGRLRNTMQASAFSAQAALTDVAKAANDVALNVCTYYLQVLAAKEQINISEVQISQTNAQFEMTRKKVDAGMLPELNLAEIEAQLSTDSSNYIAAKTSYEQNLISLRGLLGLDPDVIFGVETPPVDKIPLESFADMQPQAVFQLALANQPLQKGNALRIKAAQKNISAARGGFYPTINLGFNLSTNFSNSFKYTNGATFLGYTPITGAEPIVTVNNVNYYLQNPIYKFSQGTRSFGDIWQGWGKQLDNNFGQNVGMSISIPIFSNGQNRIAYQQSKLNLQNAELQRSQSDLKLKQDIYTAYTNATAALQKFNAGQKTVTSAQKAYDFALKRYEVGLLSSIDLLTNQNNLLKAKLQQLSNQYDYVFKMKLLEFYKGVGLKL</sequence>
<dbReference type="Proteomes" id="UP000198711">
    <property type="component" value="Unassembled WGS sequence"/>
</dbReference>
<dbReference type="Gene3D" id="1.20.1600.10">
    <property type="entry name" value="Outer membrane efflux proteins (OEP)"/>
    <property type="match status" value="1"/>
</dbReference>
<dbReference type="InterPro" id="IPR051906">
    <property type="entry name" value="TolC-like"/>
</dbReference>
<dbReference type="EMBL" id="FNNO01000007">
    <property type="protein sequence ID" value="SDW96251.1"/>
    <property type="molecule type" value="Genomic_DNA"/>
</dbReference>
<dbReference type="GO" id="GO:0009279">
    <property type="term" value="C:cell outer membrane"/>
    <property type="evidence" value="ECO:0007669"/>
    <property type="project" value="UniProtKB-SubCell"/>
</dbReference>
<proteinExistence type="inferred from homology"/>
<organism evidence="8 9">
    <name type="scientific">Hydrobacter penzbergensis</name>
    <dbReference type="NCBI Taxonomy" id="1235997"/>
    <lineage>
        <taxon>Bacteria</taxon>
        <taxon>Pseudomonadati</taxon>
        <taxon>Bacteroidota</taxon>
        <taxon>Chitinophagia</taxon>
        <taxon>Chitinophagales</taxon>
        <taxon>Chitinophagaceae</taxon>
        <taxon>Hydrobacter</taxon>
    </lineage>
</organism>
<evidence type="ECO:0000256" key="5">
    <source>
        <dbReference type="ARBA" id="ARBA00022692"/>
    </source>
</evidence>
<dbReference type="GO" id="GO:1990281">
    <property type="term" value="C:efflux pump complex"/>
    <property type="evidence" value="ECO:0007669"/>
    <property type="project" value="TreeGrafter"/>
</dbReference>
<dbReference type="PANTHER" id="PTHR30026">
    <property type="entry name" value="OUTER MEMBRANE PROTEIN TOLC"/>
    <property type="match status" value="1"/>
</dbReference>
<dbReference type="Pfam" id="PF02321">
    <property type="entry name" value="OEP"/>
    <property type="match status" value="2"/>
</dbReference>